<accession>A0A9W4IQ74</accession>
<organism evidence="2 3">
    <name type="scientific">Penicillium salamii</name>
    <dbReference type="NCBI Taxonomy" id="1612424"/>
    <lineage>
        <taxon>Eukaryota</taxon>
        <taxon>Fungi</taxon>
        <taxon>Dikarya</taxon>
        <taxon>Ascomycota</taxon>
        <taxon>Pezizomycotina</taxon>
        <taxon>Eurotiomycetes</taxon>
        <taxon>Eurotiomycetidae</taxon>
        <taxon>Eurotiales</taxon>
        <taxon>Aspergillaceae</taxon>
        <taxon>Penicillium</taxon>
    </lineage>
</organism>
<reference evidence="2" key="1">
    <citation type="submission" date="2021-07" db="EMBL/GenBank/DDBJ databases">
        <authorList>
            <person name="Branca A.L. A."/>
        </authorList>
    </citation>
    <scope>NUCLEOTIDE SEQUENCE</scope>
</reference>
<protein>
    <submittedName>
        <fullName evidence="2">Uncharacterized protein</fullName>
    </submittedName>
</protein>
<evidence type="ECO:0000313" key="3">
    <source>
        <dbReference type="Proteomes" id="UP001152592"/>
    </source>
</evidence>
<evidence type="ECO:0000256" key="1">
    <source>
        <dbReference type="ARBA" id="ARBA00023002"/>
    </source>
</evidence>
<dbReference type="AlphaFoldDB" id="A0A9W4IQ74"/>
<dbReference type="Proteomes" id="UP001152592">
    <property type="component" value="Unassembled WGS sequence"/>
</dbReference>
<name>A0A9W4IQ74_9EURO</name>
<sequence>MQYILPQAAIPTIPSNTPNIIFSTTLKMLNISWPSLPSLNIFSSSPRQAIKLPPVKVHETETAHEKPARALKHLLKLDHVENGLFDRRQLPSQMSHLLSSSFLQGADANDLGRIYESQISEVVKWKDSPAEITTLDWRSHLGCREFDRAFVDFFEDELVRLGYDWKQVVDEYLFNGQEPVFGSIMADLGLPLVHLAYAFEMNSREVGMEALGLAAACHNETYKSFANLIHSNQESSSESKSLFDILSHVQGDKGLNGLFPTPGSDNFESLLTSRNAALLAHWGAWKIENALEQFRESQQLAVALLVGTSEGDSRGYYDWFFATALTTSHAVRVMLPIIPAQYQIPLVQQWALNTIGIYISQLRPDIDMDRIHEYDPKEKNWEWVSQQAVSGPYSTDPSFVQATRSLKQQAETWGDHDRFFLKAAVRFVTEFKGWRGNFVGFEL</sequence>
<dbReference type="OrthoDB" id="2135488at2759"/>
<dbReference type="PANTHER" id="PTHR35870">
    <property type="entry name" value="PROTEIN, PUTATIVE (AFU_ORTHOLOGUE AFUA_5G03330)-RELATED"/>
    <property type="match status" value="1"/>
</dbReference>
<gene>
    <name evidence="2" type="ORF">PSALAMII_LOCUS2331</name>
</gene>
<proteinExistence type="predicted"/>
<dbReference type="InterPro" id="IPR025337">
    <property type="entry name" value="Questin_oxidase-like"/>
</dbReference>
<dbReference type="PANTHER" id="PTHR35870:SF6">
    <property type="entry name" value="MGS207 PROTEIN"/>
    <property type="match status" value="1"/>
</dbReference>
<dbReference type="EMBL" id="CAJVPD010000110">
    <property type="protein sequence ID" value="CAG8322691.1"/>
    <property type="molecule type" value="Genomic_DNA"/>
</dbReference>
<evidence type="ECO:0000313" key="2">
    <source>
        <dbReference type="EMBL" id="CAG8322691.1"/>
    </source>
</evidence>
<dbReference type="Pfam" id="PF14027">
    <property type="entry name" value="Questin_oxidase"/>
    <property type="match status" value="1"/>
</dbReference>
<keyword evidence="1" id="KW-0560">Oxidoreductase</keyword>
<comment type="caution">
    <text evidence="2">The sequence shown here is derived from an EMBL/GenBank/DDBJ whole genome shotgun (WGS) entry which is preliminary data.</text>
</comment>
<dbReference type="GO" id="GO:0016491">
    <property type="term" value="F:oxidoreductase activity"/>
    <property type="evidence" value="ECO:0007669"/>
    <property type="project" value="UniProtKB-KW"/>
</dbReference>